<dbReference type="GO" id="GO:0004558">
    <property type="term" value="F:alpha-1,4-glucosidase activity"/>
    <property type="evidence" value="ECO:0007669"/>
    <property type="project" value="TreeGrafter"/>
</dbReference>
<dbReference type="Proteomes" id="UP000663824">
    <property type="component" value="Unassembled WGS sequence"/>
</dbReference>
<dbReference type="InterPro" id="IPR030458">
    <property type="entry name" value="Glyco_hydro_31_AS"/>
</dbReference>
<comment type="caution">
    <text evidence="8">Lacks conserved residue(s) required for the propagation of feature annotation.</text>
</comment>
<accession>A0A815BUI4</accession>
<name>A0A815BUI4_9BILA</name>
<dbReference type="Proteomes" id="UP000681967">
    <property type="component" value="Unassembled WGS sequence"/>
</dbReference>
<evidence type="ECO:0000256" key="6">
    <source>
        <dbReference type="ARBA" id="ARBA00023180"/>
    </source>
</evidence>
<evidence type="ECO:0000256" key="5">
    <source>
        <dbReference type="ARBA" id="ARBA00023157"/>
    </source>
</evidence>
<dbReference type="CDD" id="cd14752">
    <property type="entry name" value="GH31_N"/>
    <property type="match status" value="1"/>
</dbReference>
<dbReference type="Pfam" id="PF21365">
    <property type="entry name" value="Glyco_hydro_31_3rd"/>
    <property type="match status" value="1"/>
</dbReference>
<dbReference type="Proteomes" id="UP000663855">
    <property type="component" value="Unassembled WGS sequence"/>
</dbReference>
<dbReference type="InterPro" id="IPR044913">
    <property type="entry name" value="P_trefoil_dom_sf"/>
</dbReference>
<evidence type="ECO:0000313" key="16">
    <source>
        <dbReference type="Proteomes" id="UP000663855"/>
    </source>
</evidence>
<dbReference type="AlphaFoldDB" id="A0A815BUI4"/>
<keyword evidence="7 9" id="KW-0326">Glycosidase</keyword>
<evidence type="ECO:0000256" key="2">
    <source>
        <dbReference type="ARBA" id="ARBA00007806"/>
    </source>
</evidence>
<dbReference type="Pfam" id="PF01055">
    <property type="entry name" value="Glyco_hydro_31_2nd"/>
    <property type="match status" value="1"/>
</dbReference>
<keyword evidence="10" id="KW-0732">Signal</keyword>
<sequence>MYCLQRLVEIVFFIGFVGCSCANELFERIECFPERESKFSTYSKDACLARGCEYDEKTPTDMVQCYLKSNYGYIMQGDQQATAGGFQLRLTLNQAVSSMFPDPINNVILDVQYYTNDILRFRLYDANNSRYEVPIPLKSSSGRAPSPKYDFTYHSNSSRDNLFFFKITRQADQATLFDTSAGGLVLNNQFLQIVSRLQSRHVFGFGENNHDTLKHDVNDRRPWGIFARDQGTNENTRLNHYGAHPFYLVMEQLPNTDQVPSGNMHGVLLLNSNAMDYSFTPMPSVTIRTIGGILDFFVFLGPKPEQVIQQYTWLVGYSILPPYWSIGFHLSRWEYRSLAEMQKVIKRNRDAGVPLDVQHADIDYMDARKTFTIDSINYEGMKEYFLQLNNEGVRTIIILDPALFDDQVNYQPTIQGIQEDVFIKWSNGSGLMKGACWPGEVFFPDYFTNRTQQWWSRLIRDFRRDMVSFDGLWIDMNEPAVFDTNEDRPWNAGETGSNYTLKCPENSFDDPPYRTMAAFRYDAINKTVRLSQKTLCLSAQQGEIDSSTGKHKYIHYDVHNLYGWSQTKPTLDALRAASGKRGLVLPRSTFVGSGQWSGHWLGDNTAEWHEMKRSIIGMTEFNWFGIPFNGADICGYFNNATEEMCTRWMQVGAFYPFSRNHNNRDTIDQDPAAWSTASLNSMISVLRIRYTILPYYYTLFYKAHTQGSTVIRPLFHEFPSDKATLDIYLQFLVGPYVMIAPVTDAGARAVQIYIPSSPWYNFYNGSIIPVQNQSMSINAPLDTIPILLRGGAIVPTQGFANNTKLSRMQPFGLIIVPDLNGNAEGDLFYDDGESIDTITTKSYFLATFKWSSSKSQLTMMVDVNGYKEMSNMKLNSLTIYGLKPTQTTVHVAGKQYPTSLRPNTQIVEVNDMGLPMDPSRWIINVGSWCENRVVRWSLNGVTVADGNGRGVGLNQLNESWGLYEDDDQTVFIDDRGNQRIVKWKLGVMSGQIVAGGNGQGNRPDQLSQPSNVIVNKETDSIIICDQGNRRVM</sequence>
<dbReference type="Gene3D" id="2.60.40.1180">
    <property type="entry name" value="Golgi alpha-mannosidase II"/>
    <property type="match status" value="2"/>
</dbReference>
<dbReference type="InterPro" id="IPR011013">
    <property type="entry name" value="Gal_mutarotase_sf_dom"/>
</dbReference>
<gene>
    <name evidence="15" type="ORF">BYL167_LOCUS8053</name>
    <name evidence="12" type="ORF">CJN711_LOCUS15752</name>
    <name evidence="13" type="ORF">MBJ925_LOCUS28669</name>
    <name evidence="14" type="ORF">SMN809_LOCUS744</name>
</gene>
<comment type="similarity">
    <text evidence="2 9">Belongs to the glycosyl hydrolase 31 family.</text>
</comment>
<dbReference type="FunFam" id="2.60.40.1180:FF:000001">
    <property type="entry name" value="Maltase-glucoamylase, intestinal"/>
    <property type="match status" value="1"/>
</dbReference>
<dbReference type="PROSITE" id="PS00129">
    <property type="entry name" value="GLYCOSYL_HYDROL_F31_1"/>
    <property type="match status" value="1"/>
</dbReference>
<dbReference type="InterPro" id="IPR011042">
    <property type="entry name" value="6-blade_b-propeller_TolB-like"/>
</dbReference>
<feature type="chain" id="PRO_5035604712" description="P-type domain-containing protein" evidence="10">
    <location>
        <begin position="23"/>
        <end position="1032"/>
    </location>
</feature>
<proteinExistence type="inferred from homology"/>
<organism evidence="12 16">
    <name type="scientific">Rotaria magnacalcarata</name>
    <dbReference type="NCBI Taxonomy" id="392030"/>
    <lineage>
        <taxon>Eukaryota</taxon>
        <taxon>Metazoa</taxon>
        <taxon>Spiralia</taxon>
        <taxon>Gnathifera</taxon>
        <taxon>Rotifera</taxon>
        <taxon>Eurotatoria</taxon>
        <taxon>Bdelloidea</taxon>
        <taxon>Philodinida</taxon>
        <taxon>Philodinidae</taxon>
        <taxon>Rotaria</taxon>
    </lineage>
</organism>
<dbReference type="CDD" id="cd06602">
    <property type="entry name" value="GH31_MGAM_SI_GAA"/>
    <property type="match status" value="1"/>
</dbReference>
<dbReference type="EMBL" id="CAJNRE010015317">
    <property type="protein sequence ID" value="CAF2136315.1"/>
    <property type="molecule type" value="Genomic_DNA"/>
</dbReference>
<keyword evidence="5" id="KW-1015">Disulfide bond</keyword>
<dbReference type="PANTHER" id="PTHR22762">
    <property type="entry name" value="ALPHA-GLUCOSIDASE"/>
    <property type="match status" value="1"/>
</dbReference>
<evidence type="ECO:0000313" key="12">
    <source>
        <dbReference type="EMBL" id="CAF1276543.1"/>
    </source>
</evidence>
<protein>
    <recommendedName>
        <fullName evidence="11">P-type domain-containing protein</fullName>
    </recommendedName>
</protein>
<dbReference type="Gene3D" id="3.20.20.80">
    <property type="entry name" value="Glycosidases"/>
    <property type="match status" value="1"/>
</dbReference>
<dbReference type="GO" id="GO:0030246">
    <property type="term" value="F:carbohydrate binding"/>
    <property type="evidence" value="ECO:0007669"/>
    <property type="project" value="InterPro"/>
</dbReference>
<dbReference type="EMBL" id="CAJOBH010002160">
    <property type="protein sequence ID" value="CAF3892894.1"/>
    <property type="molecule type" value="Genomic_DNA"/>
</dbReference>
<feature type="domain" description="P-type" evidence="11">
    <location>
        <begin position="19"/>
        <end position="69"/>
    </location>
</feature>
<keyword evidence="3 9" id="KW-0378">Hydrolase</keyword>
<evidence type="ECO:0000313" key="15">
    <source>
        <dbReference type="EMBL" id="CAF3892894.1"/>
    </source>
</evidence>
<dbReference type="GO" id="GO:0005975">
    <property type="term" value="P:carbohydrate metabolic process"/>
    <property type="evidence" value="ECO:0007669"/>
    <property type="project" value="InterPro"/>
</dbReference>
<dbReference type="SUPFAM" id="SSF74650">
    <property type="entry name" value="Galactose mutarotase-like"/>
    <property type="match status" value="1"/>
</dbReference>
<dbReference type="InterPro" id="IPR000519">
    <property type="entry name" value="P_trefoil_dom"/>
</dbReference>
<dbReference type="SUPFAM" id="SSF51445">
    <property type="entry name" value="(Trans)glycosidases"/>
    <property type="match status" value="1"/>
</dbReference>
<evidence type="ECO:0000256" key="3">
    <source>
        <dbReference type="ARBA" id="ARBA00022801"/>
    </source>
</evidence>
<keyword evidence="6" id="KW-0325">Glycoprotein</keyword>
<dbReference type="SUPFAM" id="SSF51011">
    <property type="entry name" value="Glycosyl hydrolase domain"/>
    <property type="match status" value="1"/>
</dbReference>
<dbReference type="InterPro" id="IPR000322">
    <property type="entry name" value="Glyco_hydro_31_TIM"/>
</dbReference>
<comment type="subcellular location">
    <subcellularLocation>
        <location evidence="1">Membrane</location>
    </subcellularLocation>
</comment>
<evidence type="ECO:0000259" key="11">
    <source>
        <dbReference type="PROSITE" id="PS51448"/>
    </source>
</evidence>
<evidence type="ECO:0000256" key="4">
    <source>
        <dbReference type="ARBA" id="ARBA00023136"/>
    </source>
</evidence>
<keyword evidence="4" id="KW-0472">Membrane</keyword>
<evidence type="ECO:0000256" key="9">
    <source>
        <dbReference type="RuleBase" id="RU361185"/>
    </source>
</evidence>
<dbReference type="GO" id="GO:0016020">
    <property type="term" value="C:membrane"/>
    <property type="evidence" value="ECO:0007669"/>
    <property type="project" value="UniProtKB-SubCell"/>
</dbReference>
<dbReference type="PANTHER" id="PTHR22762:SF133">
    <property type="entry name" value="P-TYPE DOMAIN-CONTAINING PROTEIN"/>
    <property type="match status" value="1"/>
</dbReference>
<dbReference type="Gene3D" id="2.120.10.30">
    <property type="entry name" value="TolB, C-terminal domain"/>
    <property type="match status" value="1"/>
</dbReference>
<dbReference type="CDD" id="cd00111">
    <property type="entry name" value="Trefoil"/>
    <property type="match status" value="1"/>
</dbReference>
<evidence type="ECO:0000256" key="7">
    <source>
        <dbReference type="ARBA" id="ARBA00023295"/>
    </source>
</evidence>
<dbReference type="Proteomes" id="UP000676336">
    <property type="component" value="Unassembled WGS sequence"/>
</dbReference>
<dbReference type="SUPFAM" id="SSF57492">
    <property type="entry name" value="Trefoil"/>
    <property type="match status" value="1"/>
</dbReference>
<dbReference type="EMBL" id="CAJOBI010000091">
    <property type="protein sequence ID" value="CAF3793051.1"/>
    <property type="molecule type" value="Genomic_DNA"/>
</dbReference>
<feature type="signal peptide" evidence="10">
    <location>
        <begin position="1"/>
        <end position="22"/>
    </location>
</feature>
<dbReference type="InterPro" id="IPR017853">
    <property type="entry name" value="GH"/>
</dbReference>
<dbReference type="EMBL" id="CAJNOV010007304">
    <property type="protein sequence ID" value="CAF1276543.1"/>
    <property type="molecule type" value="Genomic_DNA"/>
</dbReference>
<dbReference type="PROSITE" id="PS51448">
    <property type="entry name" value="P_TREFOIL_2"/>
    <property type="match status" value="1"/>
</dbReference>
<evidence type="ECO:0000313" key="14">
    <source>
        <dbReference type="EMBL" id="CAF3793051.1"/>
    </source>
</evidence>
<dbReference type="InterPro" id="IPR013780">
    <property type="entry name" value="Glyco_hydro_b"/>
</dbReference>
<dbReference type="InterPro" id="IPR048395">
    <property type="entry name" value="Glyco_hydro_31_C"/>
</dbReference>
<dbReference type="Gene3D" id="2.60.40.1760">
    <property type="entry name" value="glycosyl hydrolase (family 31)"/>
    <property type="match status" value="1"/>
</dbReference>
<evidence type="ECO:0000256" key="1">
    <source>
        <dbReference type="ARBA" id="ARBA00004370"/>
    </source>
</evidence>
<dbReference type="PROSITE" id="PS51257">
    <property type="entry name" value="PROKAR_LIPOPROTEIN"/>
    <property type="match status" value="1"/>
</dbReference>
<evidence type="ECO:0000313" key="13">
    <source>
        <dbReference type="EMBL" id="CAF2136315.1"/>
    </source>
</evidence>
<reference evidence="12" key="1">
    <citation type="submission" date="2021-02" db="EMBL/GenBank/DDBJ databases">
        <authorList>
            <person name="Nowell W R."/>
        </authorList>
    </citation>
    <scope>NUCLEOTIDE SEQUENCE</scope>
</reference>
<comment type="caution">
    <text evidence="12">The sequence shown here is derived from an EMBL/GenBank/DDBJ whole genome shotgun (WGS) entry which is preliminary data.</text>
</comment>
<evidence type="ECO:0000256" key="10">
    <source>
        <dbReference type="SAM" id="SignalP"/>
    </source>
</evidence>
<evidence type="ECO:0000256" key="8">
    <source>
        <dbReference type="PROSITE-ProRule" id="PRU00779"/>
    </source>
</evidence>